<dbReference type="InterPro" id="IPR029016">
    <property type="entry name" value="GAF-like_dom_sf"/>
</dbReference>
<evidence type="ECO:0000256" key="1">
    <source>
        <dbReference type="ARBA" id="ARBA00023015"/>
    </source>
</evidence>
<organism evidence="7 8">
    <name type="scientific">Blastochloris viridis</name>
    <name type="common">Rhodopseudomonas viridis</name>
    <dbReference type="NCBI Taxonomy" id="1079"/>
    <lineage>
        <taxon>Bacteria</taxon>
        <taxon>Pseudomonadati</taxon>
        <taxon>Pseudomonadota</taxon>
        <taxon>Alphaproteobacteria</taxon>
        <taxon>Hyphomicrobiales</taxon>
        <taxon>Blastochloridaceae</taxon>
        <taxon>Blastochloris</taxon>
    </lineage>
</organism>
<dbReference type="AlphaFoldDB" id="A0A0P0JDF2"/>
<dbReference type="GO" id="GO:0003700">
    <property type="term" value="F:DNA-binding transcription factor activity"/>
    <property type="evidence" value="ECO:0007669"/>
    <property type="project" value="TreeGrafter"/>
</dbReference>
<gene>
    <name evidence="7" type="primary">kdgR_1</name>
    <name evidence="7" type="ORF">BVIRIDIS_17700</name>
</gene>
<dbReference type="InterPro" id="IPR036388">
    <property type="entry name" value="WH-like_DNA-bd_sf"/>
</dbReference>
<evidence type="ECO:0000256" key="3">
    <source>
        <dbReference type="ARBA" id="ARBA00023163"/>
    </source>
</evidence>
<proteinExistence type="predicted"/>
<dbReference type="PANTHER" id="PTHR30136:SF24">
    <property type="entry name" value="HTH-TYPE TRANSCRIPTIONAL REPRESSOR ALLR"/>
    <property type="match status" value="1"/>
</dbReference>
<dbReference type="KEGG" id="bvr:BVIR_2324"/>
<dbReference type="PANTHER" id="PTHR30136">
    <property type="entry name" value="HELIX-TURN-HELIX TRANSCRIPTIONAL REGULATOR, ICLR FAMILY"/>
    <property type="match status" value="1"/>
</dbReference>
<feature type="domain" description="HTH iclR-type" evidence="5">
    <location>
        <begin position="15"/>
        <end position="77"/>
    </location>
</feature>
<dbReference type="EMBL" id="LN907867">
    <property type="protein sequence ID" value="CUU42755.1"/>
    <property type="molecule type" value="Genomic_DNA"/>
</dbReference>
<dbReference type="GO" id="GO:0003677">
    <property type="term" value="F:DNA binding"/>
    <property type="evidence" value="ECO:0007669"/>
    <property type="project" value="UniProtKB-KW"/>
</dbReference>
<dbReference type="PROSITE" id="PS51077">
    <property type="entry name" value="HTH_ICLR"/>
    <property type="match status" value="1"/>
</dbReference>
<evidence type="ECO:0000256" key="4">
    <source>
        <dbReference type="SAM" id="MobiDB-lite"/>
    </source>
</evidence>
<protein>
    <submittedName>
        <fullName evidence="7">Pectin degradation repressor protein kdgR</fullName>
    </submittedName>
</protein>
<dbReference type="SUPFAM" id="SSF55781">
    <property type="entry name" value="GAF domain-like"/>
    <property type="match status" value="1"/>
</dbReference>
<dbReference type="PATRIC" id="fig|1079.6.peg.2422"/>
<evidence type="ECO:0000313" key="8">
    <source>
        <dbReference type="Proteomes" id="UP000065734"/>
    </source>
</evidence>
<dbReference type="Gene3D" id="1.10.10.10">
    <property type="entry name" value="Winged helix-like DNA-binding domain superfamily/Winged helix DNA-binding domain"/>
    <property type="match status" value="1"/>
</dbReference>
<dbReference type="GO" id="GO:0045892">
    <property type="term" value="P:negative regulation of DNA-templated transcription"/>
    <property type="evidence" value="ECO:0007669"/>
    <property type="project" value="TreeGrafter"/>
</dbReference>
<dbReference type="InterPro" id="IPR036390">
    <property type="entry name" value="WH_DNA-bd_sf"/>
</dbReference>
<dbReference type="InterPro" id="IPR014757">
    <property type="entry name" value="Tscrpt_reg_IclR_C"/>
</dbReference>
<dbReference type="InterPro" id="IPR005471">
    <property type="entry name" value="Tscrpt_reg_IclR_N"/>
</dbReference>
<evidence type="ECO:0000313" key="7">
    <source>
        <dbReference type="EMBL" id="CUU42755.1"/>
    </source>
</evidence>
<dbReference type="STRING" id="1079.BVIR_2324"/>
<keyword evidence="3" id="KW-0804">Transcription</keyword>
<evidence type="ECO:0000256" key="2">
    <source>
        <dbReference type="ARBA" id="ARBA00023125"/>
    </source>
</evidence>
<name>A0A0P0JDF2_BLAVI</name>
<dbReference type="SMART" id="SM00346">
    <property type="entry name" value="HTH_ICLR"/>
    <property type="match status" value="1"/>
</dbReference>
<sequence>MTEGVAAMPDERRTIQSVERALDILEVLATGADEMRLNEIARATHLNTSTCHHLISTLLDRGYVGQNPRGRTYFLGNKTLELSRSRAAMIDLVQIAMPTLRSLNQGTGETVHLDVLRGHDLTTVAKLDSQHAVRVVTDNATKAGAAHAAATGKAILAWLPETELNRILADKGLQAFTDVTIRSKDELVENLGLVRRQGFAIDREEHQPGVVGVAAAIRNHSGAVIGALSCSMPTMRADRDQLARVCDQVTAAAAALSLRLGDAGADAGDRPAPRPLPACRPSAA</sequence>
<dbReference type="PROSITE" id="PS51078">
    <property type="entry name" value="ICLR_ED"/>
    <property type="match status" value="1"/>
</dbReference>
<feature type="domain" description="IclR-ED" evidence="6">
    <location>
        <begin position="78"/>
        <end position="262"/>
    </location>
</feature>
<dbReference type="SUPFAM" id="SSF46785">
    <property type="entry name" value="Winged helix' DNA-binding domain"/>
    <property type="match status" value="1"/>
</dbReference>
<evidence type="ECO:0000259" key="5">
    <source>
        <dbReference type="PROSITE" id="PS51077"/>
    </source>
</evidence>
<reference evidence="8" key="1">
    <citation type="journal article" date="2016" name="Genome Announc.">
        <title>Revised genome sequence of the purple photosynthetic bacterium Blastochloris viridis.</title>
        <authorList>
            <person name="Liu L.N."/>
            <person name="Faulkner M."/>
            <person name="Liu X."/>
            <person name="Huang F."/>
            <person name="Darby A.C."/>
            <person name="Hall N."/>
        </authorList>
    </citation>
    <scope>NUCLEOTIDE SEQUENCE [LARGE SCALE GENOMIC DNA]</scope>
    <source>
        <strain evidence="8">ATCC 19567 / DSM 133 / F</strain>
    </source>
</reference>
<dbReference type="Proteomes" id="UP000065734">
    <property type="component" value="Chromosome I"/>
</dbReference>
<dbReference type="OrthoDB" id="8438735at2"/>
<keyword evidence="8" id="KW-1185">Reference proteome</keyword>
<dbReference type="Pfam" id="PF09339">
    <property type="entry name" value="HTH_IclR"/>
    <property type="match status" value="1"/>
</dbReference>
<evidence type="ECO:0000259" key="6">
    <source>
        <dbReference type="PROSITE" id="PS51078"/>
    </source>
</evidence>
<dbReference type="Pfam" id="PF01614">
    <property type="entry name" value="IclR_C"/>
    <property type="match status" value="1"/>
</dbReference>
<keyword evidence="2" id="KW-0238">DNA-binding</keyword>
<dbReference type="InterPro" id="IPR050707">
    <property type="entry name" value="HTH_MetabolicPath_Reg"/>
</dbReference>
<dbReference type="Gene3D" id="3.30.450.40">
    <property type="match status" value="1"/>
</dbReference>
<keyword evidence="1" id="KW-0805">Transcription regulation</keyword>
<dbReference type="FunFam" id="1.10.10.10:FF:000056">
    <property type="entry name" value="IclR family transcriptional regulator"/>
    <property type="match status" value="1"/>
</dbReference>
<dbReference type="RefSeq" id="WP_060832983.1">
    <property type="nucleotide sequence ID" value="NZ_AP014854.2"/>
</dbReference>
<feature type="region of interest" description="Disordered" evidence="4">
    <location>
        <begin position="264"/>
        <end position="284"/>
    </location>
</feature>
<accession>A0A0P0JDF2</accession>